<dbReference type="Proteomes" id="UP000672032">
    <property type="component" value="Chromosome 2"/>
</dbReference>
<dbReference type="Gene3D" id="1.25.40.20">
    <property type="entry name" value="Ankyrin repeat-containing domain"/>
    <property type="match status" value="1"/>
</dbReference>
<dbReference type="InterPro" id="IPR036770">
    <property type="entry name" value="Ankyrin_rpt-contain_sf"/>
</dbReference>
<accession>A0A8A3P9M3</accession>
<name>A0A8A3P9M3_9HELO</name>
<organism evidence="1 2">
    <name type="scientific">Monilinia vaccinii-corymbosi</name>
    <dbReference type="NCBI Taxonomy" id="61207"/>
    <lineage>
        <taxon>Eukaryota</taxon>
        <taxon>Fungi</taxon>
        <taxon>Dikarya</taxon>
        <taxon>Ascomycota</taxon>
        <taxon>Pezizomycotina</taxon>
        <taxon>Leotiomycetes</taxon>
        <taxon>Helotiales</taxon>
        <taxon>Sclerotiniaceae</taxon>
        <taxon>Monilinia</taxon>
    </lineage>
</organism>
<dbReference type="EMBL" id="CP063406">
    <property type="protein sequence ID" value="QSZ30989.1"/>
    <property type="molecule type" value="Genomic_DNA"/>
</dbReference>
<protein>
    <submittedName>
        <fullName evidence="1">Uncharacterized protein</fullName>
    </submittedName>
</protein>
<dbReference type="SUPFAM" id="SSF48403">
    <property type="entry name" value="Ankyrin repeat"/>
    <property type="match status" value="1"/>
</dbReference>
<sequence>MCFATNFQRQSGTALFLDICADLYTKFACLPAILPSGCSDLMDSISARLQLRRSFVRVVRDIEGLSAPSLTYFILSVRSIAGACGGSVIRGIKKVAEKSTLSARKTYDDLGDDFNSGSDGDRTALQPKQRLIRTPIQRAQITLIMEALPTALVLCRSASTLRVKCPFCLGSHGHGVGQLPREMQRRCADCHNIPGSQSYQILYPDEESDLTVPFGWELDKEESMIYTVIHQGRLCDPLSLRSQPRRLLDEYSSCPDENDQAAAKDVVAIADSLNSIRLSDSEELGKQPPNFDDLWTDLKKDKSFRSNYYFSACCAKDLKQLEALFREYPEGSFANAVDRKGNNGILLAATEDAGLDTVKWLKQKGVSIDQRNYYDRTASMEAALWGHLETV</sequence>
<evidence type="ECO:0000313" key="1">
    <source>
        <dbReference type="EMBL" id="QSZ30989.1"/>
    </source>
</evidence>
<dbReference type="AlphaFoldDB" id="A0A8A3P9M3"/>
<keyword evidence="2" id="KW-1185">Reference proteome</keyword>
<evidence type="ECO:0000313" key="2">
    <source>
        <dbReference type="Proteomes" id="UP000672032"/>
    </source>
</evidence>
<gene>
    <name evidence="1" type="ORF">DSL72_000550</name>
</gene>
<reference evidence="1" key="1">
    <citation type="submission" date="2020-10" db="EMBL/GenBank/DDBJ databases">
        <title>Genome Sequence of Monilinia vaccinii-corymbosi Sheds Light on Mummy Berry Disease Infection of Blueberry and Mating Type.</title>
        <authorList>
            <person name="Yow A.G."/>
            <person name="Zhang Y."/>
            <person name="Bansal K."/>
            <person name="Eacker S.M."/>
            <person name="Sullivan S."/>
            <person name="Liachko I."/>
            <person name="Cubeta M.A."/>
            <person name="Rollins J.A."/>
            <person name="Ashrafi H."/>
        </authorList>
    </citation>
    <scope>NUCLEOTIDE SEQUENCE</scope>
    <source>
        <strain evidence="1">RL-1</strain>
    </source>
</reference>
<proteinExistence type="predicted"/>
<dbReference type="OrthoDB" id="341259at2759"/>